<evidence type="ECO:0000256" key="4">
    <source>
        <dbReference type="ARBA" id="ARBA00022989"/>
    </source>
</evidence>
<feature type="transmembrane region" description="Helical" evidence="6">
    <location>
        <begin position="294"/>
        <end position="323"/>
    </location>
</feature>
<dbReference type="InterPro" id="IPR011701">
    <property type="entry name" value="MFS"/>
</dbReference>
<keyword evidence="4 6" id="KW-1133">Transmembrane helix</keyword>
<dbReference type="GO" id="GO:0022857">
    <property type="term" value="F:transmembrane transporter activity"/>
    <property type="evidence" value="ECO:0007669"/>
    <property type="project" value="InterPro"/>
</dbReference>
<evidence type="ECO:0000256" key="2">
    <source>
        <dbReference type="ARBA" id="ARBA00022475"/>
    </source>
</evidence>
<dbReference type="SUPFAM" id="SSF103473">
    <property type="entry name" value="MFS general substrate transporter"/>
    <property type="match status" value="1"/>
</dbReference>
<dbReference type="PROSITE" id="PS50850">
    <property type="entry name" value="MFS"/>
    <property type="match status" value="1"/>
</dbReference>
<dbReference type="CDD" id="cd06173">
    <property type="entry name" value="MFS_MefA_like"/>
    <property type="match status" value="1"/>
</dbReference>
<accession>A0A6J7TZ79</accession>
<evidence type="ECO:0000259" key="7">
    <source>
        <dbReference type="PROSITE" id="PS50850"/>
    </source>
</evidence>
<name>A0A6J7TZ79_9ZZZZ</name>
<dbReference type="EMBL" id="CAFBQS010000016">
    <property type="protein sequence ID" value="CAB5059404.1"/>
    <property type="molecule type" value="Genomic_DNA"/>
</dbReference>
<dbReference type="PANTHER" id="PTHR23513">
    <property type="entry name" value="INTEGRAL MEMBRANE EFFLUX PROTEIN-RELATED"/>
    <property type="match status" value="1"/>
</dbReference>
<dbReference type="GO" id="GO:0005886">
    <property type="term" value="C:plasma membrane"/>
    <property type="evidence" value="ECO:0007669"/>
    <property type="project" value="UniProtKB-SubCell"/>
</dbReference>
<gene>
    <name evidence="8" type="ORF">UFOPK4366_00191</name>
</gene>
<dbReference type="InterPro" id="IPR020846">
    <property type="entry name" value="MFS_dom"/>
</dbReference>
<dbReference type="PANTHER" id="PTHR23513:SF6">
    <property type="entry name" value="MAJOR FACILITATOR SUPERFAMILY ASSOCIATED DOMAIN-CONTAINING PROTEIN"/>
    <property type="match status" value="1"/>
</dbReference>
<evidence type="ECO:0000256" key="1">
    <source>
        <dbReference type="ARBA" id="ARBA00004651"/>
    </source>
</evidence>
<keyword evidence="3 6" id="KW-0812">Transmembrane</keyword>
<protein>
    <submittedName>
        <fullName evidence="8">Unannotated protein</fullName>
    </submittedName>
</protein>
<reference evidence="8" key="1">
    <citation type="submission" date="2020-05" db="EMBL/GenBank/DDBJ databases">
        <authorList>
            <person name="Chiriac C."/>
            <person name="Salcher M."/>
            <person name="Ghai R."/>
            <person name="Kavagutti S V."/>
        </authorList>
    </citation>
    <scope>NUCLEOTIDE SEQUENCE</scope>
</reference>
<feature type="transmembrane region" description="Helical" evidence="6">
    <location>
        <begin position="178"/>
        <end position="195"/>
    </location>
</feature>
<evidence type="ECO:0000256" key="3">
    <source>
        <dbReference type="ARBA" id="ARBA00022692"/>
    </source>
</evidence>
<feature type="transmembrane region" description="Helical" evidence="6">
    <location>
        <begin position="350"/>
        <end position="369"/>
    </location>
</feature>
<evidence type="ECO:0000256" key="5">
    <source>
        <dbReference type="ARBA" id="ARBA00023136"/>
    </source>
</evidence>
<keyword evidence="5 6" id="KW-0472">Membrane</keyword>
<evidence type="ECO:0000256" key="6">
    <source>
        <dbReference type="SAM" id="Phobius"/>
    </source>
</evidence>
<sequence length="419" mass="44669">MGIEQSQESSANLSLFSYPDFRTLWLSGLFVNLAAAAFPVALAIAVLDAGGNAGALGLILAARLASSVVFSLLAGVLTDRLSRKKVMFWADFLRGILSVVIVFATDAPLWFFGVILFVMGAGEAFIFPASGAILPSILPEDKLPMGNAFRSISIRLTAIVGPGVGGALIALAGSKVTFLVLGILYFVGSSLILPIKENREGETAHDGGSLFHEISEGIRLVKSIPWIAACLLGVSVPLMLIIGVESVFLPIISRREFGSDQVFAISLIAFSVGATVTAIIGSKYKTNRPGLISNLSWMFFIAIPISLAFPFAPWFVILCYFIAGAATEPYGIHWPSAIQREVPREFQGRVFSLDYLVSLGLIPIGMALAAPMTSIVGETKYFLFAAVVHLVCIGATLSVPGVWELKNPPKSSQSEQDLP</sequence>
<dbReference type="Gene3D" id="1.20.1250.20">
    <property type="entry name" value="MFS general substrate transporter like domains"/>
    <property type="match status" value="1"/>
</dbReference>
<keyword evidence="2" id="KW-1003">Cell membrane</keyword>
<feature type="transmembrane region" description="Helical" evidence="6">
    <location>
        <begin position="224"/>
        <end position="242"/>
    </location>
</feature>
<comment type="subcellular location">
    <subcellularLocation>
        <location evidence="1">Cell membrane</location>
        <topology evidence="1">Multi-pass membrane protein</topology>
    </subcellularLocation>
</comment>
<organism evidence="8">
    <name type="scientific">freshwater metagenome</name>
    <dbReference type="NCBI Taxonomy" id="449393"/>
    <lineage>
        <taxon>unclassified sequences</taxon>
        <taxon>metagenomes</taxon>
        <taxon>ecological metagenomes</taxon>
    </lineage>
</organism>
<feature type="domain" description="Major facilitator superfamily (MFS) profile" evidence="7">
    <location>
        <begin position="20"/>
        <end position="403"/>
    </location>
</feature>
<feature type="transmembrane region" description="Helical" evidence="6">
    <location>
        <begin position="24"/>
        <end position="47"/>
    </location>
</feature>
<dbReference type="InterPro" id="IPR036259">
    <property type="entry name" value="MFS_trans_sf"/>
</dbReference>
<feature type="transmembrane region" description="Helical" evidence="6">
    <location>
        <begin position="262"/>
        <end position="282"/>
    </location>
</feature>
<evidence type="ECO:0000313" key="8">
    <source>
        <dbReference type="EMBL" id="CAB5059404.1"/>
    </source>
</evidence>
<feature type="transmembrane region" description="Helical" evidence="6">
    <location>
        <begin position="53"/>
        <end position="74"/>
    </location>
</feature>
<dbReference type="Pfam" id="PF07690">
    <property type="entry name" value="MFS_1"/>
    <property type="match status" value="1"/>
</dbReference>
<feature type="transmembrane region" description="Helical" evidence="6">
    <location>
        <begin position="154"/>
        <end position="172"/>
    </location>
</feature>
<feature type="transmembrane region" description="Helical" evidence="6">
    <location>
        <begin position="110"/>
        <end position="134"/>
    </location>
</feature>
<proteinExistence type="predicted"/>
<feature type="transmembrane region" description="Helical" evidence="6">
    <location>
        <begin position="381"/>
        <end position="403"/>
    </location>
</feature>
<dbReference type="AlphaFoldDB" id="A0A6J7TZ79"/>